<evidence type="ECO:0000256" key="1">
    <source>
        <dbReference type="SAM" id="Phobius"/>
    </source>
</evidence>
<feature type="transmembrane region" description="Helical" evidence="1">
    <location>
        <begin position="178"/>
        <end position="199"/>
    </location>
</feature>
<feature type="transmembrane region" description="Helical" evidence="1">
    <location>
        <begin position="50"/>
        <end position="78"/>
    </location>
</feature>
<feature type="transmembrane region" description="Helical" evidence="1">
    <location>
        <begin position="129"/>
        <end position="148"/>
    </location>
</feature>
<evidence type="ECO:0000313" key="3">
    <source>
        <dbReference type="Proteomes" id="UP000241426"/>
    </source>
</evidence>
<dbReference type="Proteomes" id="UP000241426">
    <property type="component" value="Unassembled WGS sequence"/>
</dbReference>
<organism evidence="2 3">
    <name type="scientific">Photobacterium kishitanii</name>
    <dbReference type="NCBI Taxonomy" id="318456"/>
    <lineage>
        <taxon>Bacteria</taxon>
        <taxon>Pseudomonadati</taxon>
        <taxon>Pseudomonadota</taxon>
        <taxon>Gammaproteobacteria</taxon>
        <taxon>Vibrionales</taxon>
        <taxon>Vibrionaceae</taxon>
        <taxon>Photobacterium</taxon>
    </lineage>
</organism>
<dbReference type="RefSeq" id="WP_107289017.1">
    <property type="nucleotide sequence ID" value="NZ_PYNF01000003.1"/>
</dbReference>
<gene>
    <name evidence="2" type="ORF">C9J27_04465</name>
</gene>
<dbReference type="EMBL" id="PYNF01000003">
    <property type="protein sequence ID" value="PSV00387.1"/>
    <property type="molecule type" value="Genomic_DNA"/>
</dbReference>
<proteinExistence type="predicted"/>
<keyword evidence="1" id="KW-1133">Transmembrane helix</keyword>
<dbReference type="AlphaFoldDB" id="A0A2T3KL64"/>
<name>A0A2T3KL64_9GAMM</name>
<feature type="transmembrane region" description="Helical" evidence="1">
    <location>
        <begin position="98"/>
        <end position="117"/>
    </location>
</feature>
<sequence>MLNSKNKDVLLLTWQKLKSEYLIFLAIPLVFGISEAINNQYDFSFRQEMLLHPVAFVHLCVSNAFFLEFIGFMVGALFMSTEGQSFSSILKKRNWKSFALFTLLYAVVIVVLLVSTAHSGSPIKPVDTYIAKPYLILVFVVGHTFNNATAGVRSSFTRAALGDHSGTVVRTVRANAKLFELCSIIALVFSGVVWCLHVSSLPSYLAYSLTSMLEVLLVSVFMATLAYDSGARPKARLKAVSTGAVFSS</sequence>
<feature type="transmembrane region" description="Helical" evidence="1">
    <location>
        <begin position="21"/>
        <end position="38"/>
    </location>
</feature>
<keyword evidence="1" id="KW-0472">Membrane</keyword>
<comment type="caution">
    <text evidence="2">The sequence shown here is derived from an EMBL/GenBank/DDBJ whole genome shotgun (WGS) entry which is preliminary data.</text>
</comment>
<reference evidence="2 3" key="1">
    <citation type="submission" date="2018-01" db="EMBL/GenBank/DDBJ databases">
        <title>Whole genome sequencing of Histamine producing bacteria.</title>
        <authorList>
            <person name="Butler K."/>
        </authorList>
    </citation>
    <scope>NUCLEOTIDE SEQUENCE [LARGE SCALE GENOMIC DNA]</scope>
    <source>
        <strain evidence="2 3">FS-7.2</strain>
    </source>
</reference>
<evidence type="ECO:0000313" key="2">
    <source>
        <dbReference type="EMBL" id="PSV00387.1"/>
    </source>
</evidence>
<feature type="transmembrane region" description="Helical" evidence="1">
    <location>
        <begin position="205"/>
        <end position="227"/>
    </location>
</feature>
<protein>
    <submittedName>
        <fullName evidence="2">Uncharacterized protein</fullName>
    </submittedName>
</protein>
<keyword evidence="1" id="KW-0812">Transmembrane</keyword>
<accession>A0A2T3KL64</accession>